<accession>A0A9X8D418</accession>
<feature type="region of interest" description="Disordered" evidence="4">
    <location>
        <begin position="1"/>
        <end position="44"/>
    </location>
</feature>
<feature type="domain" description="SMP-30/Gluconolactonase/LRE-like region" evidence="5">
    <location>
        <begin position="59"/>
        <end position="307"/>
    </location>
</feature>
<dbReference type="AlphaFoldDB" id="A0A9X8D418"/>
<feature type="binding site" evidence="3">
    <location>
        <position position="151"/>
    </location>
    <ligand>
        <name>substrate</name>
    </ligand>
</feature>
<evidence type="ECO:0000313" key="6">
    <source>
        <dbReference type="EMBL" id="RIX78656.1"/>
    </source>
</evidence>
<dbReference type="OrthoDB" id="9775406at2"/>
<keyword evidence="3" id="KW-0479">Metal-binding</keyword>
<sequence>MEGLHEGPRGPNEVHDTIPRVKATSRKEQVTQETNAPAPLATPRVLGTPECIWPAAADLGEGTLWSAREQALYWIDILQPRLFRYDPATGAQRTWHFDEEITAIAERASATGLFLTLRRGFALFDTTAPGDTTKPRYLHQPEPERTGNRFNDGKCDSRGRFWAGSMDFDCKAPTGALYRFDADGRCTRHDDGFEVTNGPTWSGDGRTMYFNNTAINKLYAYDFDMDAGAVSNRREWHRFPKGDGLPDGMTTDAAGRLWIAHWDGACVTCHDPVNAAELARIALPVSNVTDCAFGGPDLRTLYISTARNSRTEEQLQSEPLAGGLFSVRIDSPGIPAALFAG</sequence>
<feature type="binding site" evidence="3">
    <location>
        <position position="247"/>
    </location>
    <ligand>
        <name>a divalent metal cation</name>
        <dbReference type="ChEBI" id="CHEBI:60240"/>
    </ligand>
</feature>
<dbReference type="SUPFAM" id="SSF63829">
    <property type="entry name" value="Calcium-dependent phosphotriesterase"/>
    <property type="match status" value="1"/>
</dbReference>
<dbReference type="PANTHER" id="PTHR10907">
    <property type="entry name" value="REGUCALCIN"/>
    <property type="match status" value="1"/>
</dbReference>
<evidence type="ECO:0000259" key="5">
    <source>
        <dbReference type="Pfam" id="PF08450"/>
    </source>
</evidence>
<dbReference type="PRINTS" id="PR01790">
    <property type="entry name" value="SMP30FAMILY"/>
</dbReference>
<dbReference type="InterPro" id="IPR011042">
    <property type="entry name" value="6-blade_b-propeller_TolB-like"/>
</dbReference>
<feature type="compositionally biased region" description="Basic and acidic residues" evidence="4">
    <location>
        <begin position="139"/>
        <end position="151"/>
    </location>
</feature>
<feature type="binding site" evidence="3">
    <location>
        <position position="149"/>
    </location>
    <ligand>
        <name>substrate</name>
    </ligand>
</feature>
<dbReference type="InterPro" id="IPR005511">
    <property type="entry name" value="SMP-30"/>
</dbReference>
<name>A0A9X8D418_9BURK</name>
<protein>
    <submittedName>
        <fullName evidence="6">SMP-30/gluconolactonase/LRE family protein</fullName>
    </submittedName>
</protein>
<dbReference type="PANTHER" id="PTHR10907:SF47">
    <property type="entry name" value="REGUCALCIN"/>
    <property type="match status" value="1"/>
</dbReference>
<evidence type="ECO:0000256" key="4">
    <source>
        <dbReference type="SAM" id="MobiDB-lite"/>
    </source>
</evidence>
<keyword evidence="3" id="KW-0862">Zinc</keyword>
<feature type="binding site" evidence="3">
    <location>
        <position position="169"/>
    </location>
    <ligand>
        <name>substrate</name>
    </ligand>
</feature>
<dbReference type="EMBL" id="QXMN01000019">
    <property type="protein sequence ID" value="RIX78656.1"/>
    <property type="molecule type" value="Genomic_DNA"/>
</dbReference>
<gene>
    <name evidence="6" type="ORF">D3H34_16385</name>
</gene>
<feature type="region of interest" description="Disordered" evidence="4">
    <location>
        <begin position="132"/>
        <end position="151"/>
    </location>
</feature>
<keyword evidence="7" id="KW-1185">Reference proteome</keyword>
<feature type="active site" description="Proton donor/acceptor" evidence="2">
    <location>
        <position position="247"/>
    </location>
</feature>
<reference evidence="6 7" key="1">
    <citation type="submission" date="2018-09" db="EMBL/GenBank/DDBJ databases">
        <title>Acidovorax cavernicola nov. sp. isolated from Gruta de las Maravillas (Aracena, Spain).</title>
        <authorList>
            <person name="Jurado V."/>
            <person name="Gutierrez-Patricio S."/>
            <person name="Gonzalez-Pimentel J.L."/>
            <person name="Miller A.Z."/>
            <person name="Laiz L."/>
            <person name="Saiz-Jimenez C."/>
        </authorList>
    </citation>
    <scope>NUCLEOTIDE SEQUENCE [LARGE SCALE GENOMIC DNA]</scope>
    <source>
        <strain evidence="6 7">1011MAR4D40.2</strain>
    </source>
</reference>
<dbReference type="Gene3D" id="2.120.10.30">
    <property type="entry name" value="TolB, C-terminal domain"/>
    <property type="match status" value="1"/>
</dbReference>
<evidence type="ECO:0000313" key="7">
    <source>
        <dbReference type="Proteomes" id="UP000265619"/>
    </source>
</evidence>
<proteinExistence type="inferred from homology"/>
<comment type="cofactor">
    <cofactor evidence="3">
        <name>Zn(2+)</name>
        <dbReference type="ChEBI" id="CHEBI:29105"/>
    </cofactor>
    <text evidence="3">Binds 1 divalent metal cation per subunit.</text>
</comment>
<dbReference type="GO" id="GO:0005509">
    <property type="term" value="F:calcium ion binding"/>
    <property type="evidence" value="ECO:0007669"/>
    <property type="project" value="TreeGrafter"/>
</dbReference>
<dbReference type="Pfam" id="PF08450">
    <property type="entry name" value="SGL"/>
    <property type="match status" value="1"/>
</dbReference>
<comment type="caution">
    <text evidence="6">The sequence shown here is derived from an EMBL/GenBank/DDBJ whole genome shotgun (WGS) entry which is preliminary data.</text>
</comment>
<evidence type="ECO:0000256" key="3">
    <source>
        <dbReference type="PIRSR" id="PIRSR605511-2"/>
    </source>
</evidence>
<feature type="compositionally biased region" description="Basic and acidic residues" evidence="4">
    <location>
        <begin position="1"/>
        <end position="30"/>
    </location>
</feature>
<comment type="similarity">
    <text evidence="1">Belongs to the SMP-30/CGR1 family.</text>
</comment>
<evidence type="ECO:0000256" key="2">
    <source>
        <dbReference type="PIRSR" id="PIRSR605511-1"/>
    </source>
</evidence>
<dbReference type="GO" id="GO:0004341">
    <property type="term" value="F:gluconolactonase activity"/>
    <property type="evidence" value="ECO:0007669"/>
    <property type="project" value="TreeGrafter"/>
</dbReference>
<dbReference type="Proteomes" id="UP000265619">
    <property type="component" value="Unassembled WGS sequence"/>
</dbReference>
<dbReference type="InterPro" id="IPR013658">
    <property type="entry name" value="SGL"/>
</dbReference>
<feature type="binding site" evidence="3">
    <location>
        <position position="197"/>
    </location>
    <ligand>
        <name>a divalent metal cation</name>
        <dbReference type="ChEBI" id="CHEBI:60240"/>
    </ligand>
</feature>
<dbReference type="GO" id="GO:0019853">
    <property type="term" value="P:L-ascorbic acid biosynthetic process"/>
    <property type="evidence" value="ECO:0007669"/>
    <property type="project" value="TreeGrafter"/>
</dbReference>
<organism evidence="6 7">
    <name type="scientific">Acidovorax cavernicola</name>
    <dbReference type="NCBI Taxonomy" id="1675792"/>
    <lineage>
        <taxon>Bacteria</taxon>
        <taxon>Pseudomonadati</taxon>
        <taxon>Pseudomonadota</taxon>
        <taxon>Betaproteobacteria</taxon>
        <taxon>Burkholderiales</taxon>
        <taxon>Comamonadaceae</taxon>
        <taxon>Acidovorax</taxon>
    </lineage>
</organism>
<feature type="binding site" evidence="3">
    <location>
        <position position="61"/>
    </location>
    <ligand>
        <name>a divalent metal cation</name>
        <dbReference type="ChEBI" id="CHEBI:60240"/>
    </ligand>
</feature>
<evidence type="ECO:0000256" key="1">
    <source>
        <dbReference type="ARBA" id="ARBA00008853"/>
    </source>
</evidence>